<dbReference type="InterPro" id="IPR023091">
    <property type="entry name" value="MetalPrtase_cat_dom_sf_prd"/>
</dbReference>
<keyword evidence="6 8" id="KW-0378">Hydrolase</keyword>
<feature type="binding site" evidence="8">
    <location>
        <position position="136"/>
    </location>
    <ligand>
        <name>Zn(2+)</name>
        <dbReference type="ChEBI" id="CHEBI:29105"/>
        <note>catalytic</note>
    </ligand>
</feature>
<dbReference type="Pfam" id="PF02130">
    <property type="entry name" value="YbeY"/>
    <property type="match status" value="1"/>
</dbReference>
<evidence type="ECO:0000256" key="6">
    <source>
        <dbReference type="ARBA" id="ARBA00022801"/>
    </source>
</evidence>
<dbReference type="GO" id="GO:0004222">
    <property type="term" value="F:metalloendopeptidase activity"/>
    <property type="evidence" value="ECO:0007669"/>
    <property type="project" value="InterPro"/>
</dbReference>
<dbReference type="Gene3D" id="3.40.390.30">
    <property type="entry name" value="Metalloproteases ('zincins'), catalytic domain"/>
    <property type="match status" value="1"/>
</dbReference>
<dbReference type="NCBIfam" id="TIGR00043">
    <property type="entry name" value="rRNA maturation RNase YbeY"/>
    <property type="match status" value="1"/>
</dbReference>
<comment type="similarity">
    <text evidence="1 8">Belongs to the endoribonuclease YbeY family.</text>
</comment>
<dbReference type="GO" id="GO:0004521">
    <property type="term" value="F:RNA endonuclease activity"/>
    <property type="evidence" value="ECO:0007669"/>
    <property type="project" value="UniProtKB-UniRule"/>
</dbReference>
<dbReference type="Proteomes" id="UP000288212">
    <property type="component" value="Unassembled WGS sequence"/>
</dbReference>
<keyword evidence="3 8" id="KW-0540">Nuclease</keyword>
<dbReference type="HAMAP" id="MF_00009">
    <property type="entry name" value="Endoribonucl_YbeY"/>
    <property type="match status" value="1"/>
</dbReference>
<evidence type="ECO:0000256" key="2">
    <source>
        <dbReference type="ARBA" id="ARBA00022517"/>
    </source>
</evidence>
<proteinExistence type="inferred from homology"/>
<dbReference type="EC" id="3.1.-.-" evidence="8"/>
<evidence type="ECO:0000256" key="8">
    <source>
        <dbReference type="HAMAP-Rule" id="MF_00009"/>
    </source>
</evidence>
<evidence type="ECO:0000256" key="1">
    <source>
        <dbReference type="ARBA" id="ARBA00010875"/>
    </source>
</evidence>
<dbReference type="RefSeq" id="WP_126791326.1">
    <property type="nucleotide sequence ID" value="NZ_PIPI01000001.1"/>
</dbReference>
<sequence>MANYIDIQWHDDWPESLSVEMRQRLPSTEQLTAWAEAALAAVDQSDAELTIRVTDDAEVQELNRDYRGKDKPTNVLSFPFVADLPEGAEFDIPLLGDIIIAEPTVAAEAAAQGKVYWHHFAHLVVHGTLHLLGYDHIEEQQAEAMEALERVILAGLGIPDPYQDTEIVRD</sequence>
<evidence type="ECO:0000256" key="7">
    <source>
        <dbReference type="ARBA" id="ARBA00022833"/>
    </source>
</evidence>
<comment type="caution">
    <text evidence="9">The sequence shown here is derived from an EMBL/GenBank/DDBJ whole genome shotgun (WGS) entry which is preliminary data.</text>
</comment>
<organism evidence="9 10">
    <name type="scientific">Aliidiomarina haloalkalitolerans</name>
    <dbReference type="NCBI Taxonomy" id="859059"/>
    <lineage>
        <taxon>Bacteria</taxon>
        <taxon>Pseudomonadati</taxon>
        <taxon>Pseudomonadota</taxon>
        <taxon>Gammaproteobacteria</taxon>
        <taxon>Alteromonadales</taxon>
        <taxon>Idiomarinaceae</taxon>
        <taxon>Aliidiomarina</taxon>
    </lineage>
</organism>
<dbReference type="GO" id="GO:0008270">
    <property type="term" value="F:zinc ion binding"/>
    <property type="evidence" value="ECO:0007669"/>
    <property type="project" value="UniProtKB-UniRule"/>
</dbReference>
<dbReference type="InterPro" id="IPR002036">
    <property type="entry name" value="YbeY"/>
</dbReference>
<dbReference type="PROSITE" id="PS01306">
    <property type="entry name" value="UPF0054"/>
    <property type="match status" value="1"/>
</dbReference>
<comment type="cofactor">
    <cofactor evidence="8">
        <name>Zn(2+)</name>
        <dbReference type="ChEBI" id="CHEBI:29105"/>
    </cofactor>
    <text evidence="8">Binds 1 zinc ion.</text>
</comment>
<dbReference type="PANTHER" id="PTHR46986:SF1">
    <property type="entry name" value="ENDORIBONUCLEASE YBEY, CHLOROPLASTIC"/>
    <property type="match status" value="1"/>
</dbReference>
<dbReference type="SUPFAM" id="SSF55486">
    <property type="entry name" value="Metalloproteases ('zincins'), catalytic domain"/>
    <property type="match status" value="1"/>
</dbReference>
<keyword evidence="2 8" id="KW-0690">Ribosome biogenesis</keyword>
<dbReference type="PANTHER" id="PTHR46986">
    <property type="entry name" value="ENDORIBONUCLEASE YBEY, CHLOROPLASTIC"/>
    <property type="match status" value="1"/>
</dbReference>
<feature type="binding site" evidence="8">
    <location>
        <position position="130"/>
    </location>
    <ligand>
        <name>Zn(2+)</name>
        <dbReference type="ChEBI" id="CHEBI:29105"/>
        <note>catalytic</note>
    </ligand>
</feature>
<keyword evidence="8" id="KW-0698">rRNA processing</keyword>
<evidence type="ECO:0000256" key="4">
    <source>
        <dbReference type="ARBA" id="ARBA00022723"/>
    </source>
</evidence>
<accession>A0A432VZ88</accession>
<dbReference type="InterPro" id="IPR020549">
    <property type="entry name" value="YbeY_CS"/>
</dbReference>
<dbReference type="EMBL" id="PIPI01000001">
    <property type="protein sequence ID" value="RUO21989.1"/>
    <property type="molecule type" value="Genomic_DNA"/>
</dbReference>
<keyword evidence="8" id="KW-0963">Cytoplasm</keyword>
<keyword evidence="5 8" id="KW-0255">Endonuclease</keyword>
<keyword evidence="4 8" id="KW-0479">Metal-binding</keyword>
<name>A0A432VZ88_9GAMM</name>
<dbReference type="AlphaFoldDB" id="A0A432VZ88"/>
<keyword evidence="10" id="KW-1185">Reference proteome</keyword>
<feature type="binding site" evidence="8">
    <location>
        <position position="126"/>
    </location>
    <ligand>
        <name>Zn(2+)</name>
        <dbReference type="ChEBI" id="CHEBI:29105"/>
        <note>catalytic</note>
    </ligand>
</feature>
<reference evidence="9 10" key="1">
    <citation type="journal article" date="2011" name="Front. Microbiol.">
        <title>Genomic signatures of strain selection and enhancement in Bacillus atrophaeus var. globigii, a historical biowarfare simulant.</title>
        <authorList>
            <person name="Gibbons H.S."/>
            <person name="Broomall S.M."/>
            <person name="McNew L.A."/>
            <person name="Daligault H."/>
            <person name="Chapman C."/>
            <person name="Bruce D."/>
            <person name="Karavis M."/>
            <person name="Krepps M."/>
            <person name="McGregor P.A."/>
            <person name="Hong C."/>
            <person name="Park K.H."/>
            <person name="Akmal A."/>
            <person name="Feldman A."/>
            <person name="Lin J.S."/>
            <person name="Chang W.E."/>
            <person name="Higgs B.W."/>
            <person name="Demirev P."/>
            <person name="Lindquist J."/>
            <person name="Liem A."/>
            <person name="Fochler E."/>
            <person name="Read T.D."/>
            <person name="Tapia R."/>
            <person name="Johnson S."/>
            <person name="Bishop-Lilly K.A."/>
            <person name="Detter C."/>
            <person name="Han C."/>
            <person name="Sozhamannan S."/>
            <person name="Rosenzweig C.N."/>
            <person name="Skowronski E.W."/>
        </authorList>
    </citation>
    <scope>NUCLEOTIDE SEQUENCE [LARGE SCALE GENOMIC DNA]</scope>
    <source>
        <strain evidence="9 10">AK5</strain>
    </source>
</reference>
<dbReference type="GO" id="GO:0006364">
    <property type="term" value="P:rRNA processing"/>
    <property type="evidence" value="ECO:0007669"/>
    <property type="project" value="UniProtKB-UniRule"/>
</dbReference>
<dbReference type="GO" id="GO:0005737">
    <property type="term" value="C:cytoplasm"/>
    <property type="evidence" value="ECO:0007669"/>
    <property type="project" value="UniProtKB-SubCell"/>
</dbReference>
<evidence type="ECO:0000313" key="10">
    <source>
        <dbReference type="Proteomes" id="UP000288212"/>
    </source>
</evidence>
<comment type="subcellular location">
    <subcellularLocation>
        <location evidence="8">Cytoplasm</location>
    </subcellularLocation>
</comment>
<keyword evidence="7 8" id="KW-0862">Zinc</keyword>
<dbReference type="OrthoDB" id="9807740at2"/>
<evidence type="ECO:0000313" key="9">
    <source>
        <dbReference type="EMBL" id="RUO21989.1"/>
    </source>
</evidence>
<comment type="function">
    <text evidence="8">Single strand-specific metallo-endoribonuclease involved in late-stage 70S ribosome quality control and in maturation of the 3' terminus of the 16S rRNA.</text>
</comment>
<evidence type="ECO:0000256" key="5">
    <source>
        <dbReference type="ARBA" id="ARBA00022759"/>
    </source>
</evidence>
<gene>
    <name evidence="8" type="primary">ybeY</name>
    <name evidence="9" type="ORF">CWE06_03915</name>
</gene>
<protein>
    <recommendedName>
        <fullName evidence="8">Endoribonuclease YbeY</fullName>
        <ecNumber evidence="8">3.1.-.-</ecNumber>
    </recommendedName>
</protein>
<evidence type="ECO:0000256" key="3">
    <source>
        <dbReference type="ARBA" id="ARBA00022722"/>
    </source>
</evidence>